<dbReference type="GO" id="GO:2000641">
    <property type="term" value="P:regulation of early endosome to late endosome transport"/>
    <property type="evidence" value="ECO:0007669"/>
    <property type="project" value="InterPro"/>
</dbReference>
<accession>A0A915KBF7</accession>
<dbReference type="Proteomes" id="UP000887565">
    <property type="component" value="Unplaced"/>
</dbReference>
<sequence length="188" mass="21783">MLNHKARSPSAENPELTWNDEIRSKIQNSVKLIKHEIVDVQSKILDFQWVVRVPEDFKCLYEHGGQFSADFIQIGGVNLNLFVKNPSWVLRNPRKFASQLIETILHDFEKSANNDDKSDYQLKIMLSALIGLFENQPHLTEMMASQGYAQKVCGDLLNDDIRKIGCEMEILNLLQQIFKNEFERVFDI</sequence>
<evidence type="ECO:0000313" key="1">
    <source>
        <dbReference type="Proteomes" id="UP000887565"/>
    </source>
</evidence>
<dbReference type="PANTHER" id="PTHR36983">
    <property type="entry name" value="DNAJ HOMOLOG SUBFAMILY C MEMBER 13"/>
    <property type="match status" value="1"/>
</dbReference>
<dbReference type="WBParaSite" id="nRc.2.0.1.t36047-RA">
    <property type="protein sequence ID" value="nRc.2.0.1.t36047-RA"/>
    <property type="gene ID" value="nRc.2.0.1.g36047"/>
</dbReference>
<evidence type="ECO:0000313" key="2">
    <source>
        <dbReference type="WBParaSite" id="nRc.2.0.1.t36047-RA"/>
    </source>
</evidence>
<dbReference type="GO" id="GO:0006898">
    <property type="term" value="P:receptor-mediated endocytosis"/>
    <property type="evidence" value="ECO:0007669"/>
    <property type="project" value="TreeGrafter"/>
</dbReference>
<dbReference type="InterPro" id="IPR044978">
    <property type="entry name" value="GRV2/DNAJC13"/>
</dbReference>
<keyword evidence="1" id="KW-1185">Reference proteome</keyword>
<dbReference type="GO" id="GO:0010008">
    <property type="term" value="C:endosome membrane"/>
    <property type="evidence" value="ECO:0007669"/>
    <property type="project" value="TreeGrafter"/>
</dbReference>
<organism evidence="1 2">
    <name type="scientific">Romanomermis culicivorax</name>
    <name type="common">Nematode worm</name>
    <dbReference type="NCBI Taxonomy" id="13658"/>
    <lineage>
        <taxon>Eukaryota</taxon>
        <taxon>Metazoa</taxon>
        <taxon>Ecdysozoa</taxon>
        <taxon>Nematoda</taxon>
        <taxon>Enoplea</taxon>
        <taxon>Dorylaimia</taxon>
        <taxon>Mermithida</taxon>
        <taxon>Mermithoidea</taxon>
        <taxon>Mermithidae</taxon>
        <taxon>Romanomermis</taxon>
    </lineage>
</organism>
<protein>
    <submittedName>
        <fullName evidence="2">Uncharacterized protein</fullName>
    </submittedName>
</protein>
<dbReference type="PANTHER" id="PTHR36983:SF2">
    <property type="entry name" value="DNAJ HOMOLOG SUBFAMILY C MEMBER 13"/>
    <property type="match status" value="1"/>
</dbReference>
<reference evidence="2" key="1">
    <citation type="submission" date="2022-11" db="UniProtKB">
        <authorList>
            <consortium name="WormBaseParasite"/>
        </authorList>
    </citation>
    <scope>IDENTIFICATION</scope>
</reference>
<proteinExistence type="predicted"/>
<dbReference type="AlphaFoldDB" id="A0A915KBF7"/>
<dbReference type="GO" id="GO:0007032">
    <property type="term" value="P:endosome organization"/>
    <property type="evidence" value="ECO:0007669"/>
    <property type="project" value="InterPro"/>
</dbReference>
<name>A0A915KBF7_ROMCU</name>